<name>A0A5M9KTQ8_9PLEO</name>
<evidence type="ECO:0000256" key="3">
    <source>
        <dbReference type="ARBA" id="ARBA00022989"/>
    </source>
</evidence>
<feature type="transmembrane region" description="Helical" evidence="7">
    <location>
        <begin position="91"/>
        <end position="112"/>
    </location>
</feature>
<feature type="region of interest" description="Disordered" evidence="6">
    <location>
        <begin position="365"/>
        <end position="388"/>
    </location>
</feature>
<evidence type="ECO:0000256" key="6">
    <source>
        <dbReference type="SAM" id="MobiDB-lite"/>
    </source>
</evidence>
<feature type="transmembrane region" description="Helical" evidence="7">
    <location>
        <begin position="6"/>
        <end position="29"/>
    </location>
</feature>
<dbReference type="AlphaFoldDB" id="A0A5M9KTQ8"/>
<keyword evidence="4 7" id="KW-0472">Membrane</keyword>
<dbReference type="InterPro" id="IPR049326">
    <property type="entry name" value="Rhodopsin_dom_fungi"/>
</dbReference>
<feature type="transmembrane region" description="Helical" evidence="7">
    <location>
        <begin position="41"/>
        <end position="63"/>
    </location>
</feature>
<evidence type="ECO:0000313" key="9">
    <source>
        <dbReference type="EMBL" id="KAF7566473.1"/>
    </source>
</evidence>
<keyword evidence="11" id="KW-1185">Reference proteome</keyword>
<feature type="compositionally biased region" description="Polar residues" evidence="6">
    <location>
        <begin position="370"/>
        <end position="380"/>
    </location>
</feature>
<reference evidence="10" key="3">
    <citation type="journal article" date="2022" name="bioRxiv">
        <title>A global pangenome for the wheat fungal pathogen Pyrenophora tritici-repentis and prediction of effector protein structural homology.</title>
        <authorList>
            <person name="Moolhuijzen P."/>
            <person name="See P.T."/>
            <person name="Shi G."/>
            <person name="Powell H.R."/>
            <person name="Cockram J."/>
            <person name="Jorgensen L.N."/>
            <person name="Benslimane H."/>
            <person name="Strelkov S.E."/>
            <person name="Turner J."/>
            <person name="Liu Z."/>
            <person name="Moffat C.S."/>
        </authorList>
    </citation>
    <scope>NUCLEOTIDE SEQUENCE</scope>
    <source>
        <strain evidence="10">86-124</strain>
    </source>
</reference>
<dbReference type="PANTHER" id="PTHR33048:SF124">
    <property type="entry name" value="INTEGRAL MEMBRANE PROTEIN"/>
    <property type="match status" value="1"/>
</dbReference>
<feature type="transmembrane region" description="Helical" evidence="7">
    <location>
        <begin position="183"/>
        <end position="204"/>
    </location>
</feature>
<dbReference type="InterPro" id="IPR052337">
    <property type="entry name" value="SAT4-like"/>
</dbReference>
<comment type="caution">
    <text evidence="10">The sequence shown here is derived from an EMBL/GenBank/DDBJ whole genome shotgun (WGS) entry which is preliminary data.</text>
</comment>
<feature type="domain" description="Rhodopsin" evidence="8">
    <location>
        <begin position="26"/>
        <end position="279"/>
    </location>
</feature>
<dbReference type="EMBL" id="NQIK02000009">
    <property type="protein sequence ID" value="KAF7566473.1"/>
    <property type="molecule type" value="Genomic_DNA"/>
</dbReference>
<dbReference type="EMBL" id="NRDI02000002">
    <property type="protein sequence ID" value="KAI1519424.1"/>
    <property type="molecule type" value="Genomic_DNA"/>
</dbReference>
<evidence type="ECO:0000256" key="7">
    <source>
        <dbReference type="SAM" id="Phobius"/>
    </source>
</evidence>
<comment type="similarity">
    <text evidence="5">Belongs to the SAT4 family.</text>
</comment>
<sequence>MAPHHGRLSIVLAFVLTSMSTLVVVLRFYTRHFLIGKLTASDWVILLALIATWLSVVINVYMVRFMEYTPTQLQNPETLEKMITGSLLSIWLYRISHILDLCLIKTSILLFYHHIAASNRRFHYIIRALLAIIILGGISMFFASLFMCYPVSDAWSFKVFMGGIQRTYSARCYNPGPFWLFNAVYNLVTDIIIWTLPILFFLNLQTIPLRRRIELIAIFSIGVVAITASALRLHTIILWLSSFQQQALHTADLLLWSQVEQHAGLIAASIPFLRPLFRKALTKTKTKEQPSSPRPAALLCRQAVPGCSPAAMPRTPIIPSPTFSLGFQNQEFVQPRSALTPVELVRSSPTWGSAIWDGSQTRNLLPVQPVGSSPIRSSDSMGKAPHYS</sequence>
<evidence type="ECO:0000259" key="8">
    <source>
        <dbReference type="Pfam" id="PF20684"/>
    </source>
</evidence>
<organism evidence="10 11">
    <name type="scientific">Pyrenophora tritici-repentis</name>
    <dbReference type="NCBI Taxonomy" id="45151"/>
    <lineage>
        <taxon>Eukaryota</taxon>
        <taxon>Fungi</taxon>
        <taxon>Dikarya</taxon>
        <taxon>Ascomycota</taxon>
        <taxon>Pezizomycotina</taxon>
        <taxon>Dothideomycetes</taxon>
        <taxon>Pleosporomycetidae</taxon>
        <taxon>Pleosporales</taxon>
        <taxon>Pleosporineae</taxon>
        <taxon>Pleosporaceae</taxon>
        <taxon>Pyrenophora</taxon>
    </lineage>
</organism>
<reference evidence="10" key="2">
    <citation type="submission" date="2021-05" db="EMBL/GenBank/DDBJ databases">
        <authorList>
            <person name="Moolhuijzen P.M."/>
            <person name="Moffat C.S."/>
        </authorList>
    </citation>
    <scope>NUCLEOTIDE SEQUENCE</scope>
    <source>
        <strain evidence="10">86-124</strain>
    </source>
</reference>
<keyword evidence="2 7" id="KW-0812">Transmembrane</keyword>
<dbReference type="Proteomes" id="UP000245464">
    <property type="component" value="Chromosome 9"/>
</dbReference>
<evidence type="ECO:0000256" key="5">
    <source>
        <dbReference type="ARBA" id="ARBA00038359"/>
    </source>
</evidence>
<feature type="transmembrane region" description="Helical" evidence="7">
    <location>
        <begin position="124"/>
        <end position="152"/>
    </location>
</feature>
<dbReference type="Pfam" id="PF20684">
    <property type="entry name" value="Fung_rhodopsin"/>
    <property type="match status" value="1"/>
</dbReference>
<evidence type="ECO:0000256" key="2">
    <source>
        <dbReference type="ARBA" id="ARBA00022692"/>
    </source>
</evidence>
<evidence type="ECO:0000256" key="4">
    <source>
        <dbReference type="ARBA" id="ARBA00023136"/>
    </source>
</evidence>
<dbReference type="GO" id="GO:0016020">
    <property type="term" value="C:membrane"/>
    <property type="evidence" value="ECO:0007669"/>
    <property type="project" value="UniProtKB-SubCell"/>
</dbReference>
<accession>A0A5M9KTQ8</accession>
<comment type="subcellular location">
    <subcellularLocation>
        <location evidence="1">Membrane</location>
        <topology evidence="1">Multi-pass membrane protein</topology>
    </subcellularLocation>
</comment>
<reference evidence="9" key="1">
    <citation type="journal article" date="2018" name="BMC Genomics">
        <title>Comparative genomics of the wheat fungal pathogen Pyrenophora tritici-repentis reveals chromosomal variations and genome plasticity.</title>
        <authorList>
            <person name="Moolhuijzen P."/>
            <person name="See P.T."/>
            <person name="Hane J.K."/>
            <person name="Shi G."/>
            <person name="Liu Z."/>
            <person name="Oliver R.P."/>
            <person name="Moffat C.S."/>
        </authorList>
    </citation>
    <scope>NUCLEOTIDE SEQUENCE [LARGE SCALE GENOMIC DNA]</scope>
    <source>
        <strain evidence="9">M4</strain>
    </source>
</reference>
<evidence type="ECO:0000313" key="10">
    <source>
        <dbReference type="EMBL" id="KAI1519424.1"/>
    </source>
</evidence>
<evidence type="ECO:0000313" key="11">
    <source>
        <dbReference type="Proteomes" id="UP000249757"/>
    </source>
</evidence>
<dbReference type="PANTHER" id="PTHR33048">
    <property type="entry name" value="PTH11-LIKE INTEGRAL MEMBRANE PROTEIN (AFU_ORTHOLOGUE AFUA_5G11245)"/>
    <property type="match status" value="1"/>
</dbReference>
<keyword evidence="3 7" id="KW-1133">Transmembrane helix</keyword>
<evidence type="ECO:0000256" key="1">
    <source>
        <dbReference type="ARBA" id="ARBA00004141"/>
    </source>
</evidence>
<reference evidence="11" key="4">
    <citation type="journal article" date="2022" name="Microb. Genom.">
        <title>A global pangenome for the wheat fungal pathogen Pyrenophora tritici-repentis and prediction of effector protein structural homology.</title>
        <authorList>
            <person name="Moolhuijzen P.M."/>
            <person name="See P.T."/>
            <person name="Shi G."/>
            <person name="Powell H.R."/>
            <person name="Cockram J."/>
            <person name="Jorgensen L.N."/>
            <person name="Benslimane H."/>
            <person name="Strelkov S.E."/>
            <person name="Turner J."/>
            <person name="Liu Z."/>
            <person name="Moffat C.S."/>
        </authorList>
    </citation>
    <scope>NUCLEOTIDE SEQUENCE [LARGE SCALE GENOMIC DNA]</scope>
</reference>
<feature type="transmembrane region" description="Helical" evidence="7">
    <location>
        <begin position="216"/>
        <end position="241"/>
    </location>
</feature>
<dbReference type="Proteomes" id="UP000249757">
    <property type="component" value="Unassembled WGS sequence"/>
</dbReference>
<gene>
    <name evidence="10" type="ORF">Ptr86124_002552</name>
    <name evidence="9" type="ORF">PtrM4_147930</name>
</gene>
<dbReference type="OrthoDB" id="3934549at2759"/>
<proteinExistence type="inferred from homology"/>
<protein>
    <recommendedName>
        <fullName evidence="8">Rhodopsin domain-containing protein</fullName>
    </recommendedName>
</protein>